<organism evidence="1 2">
    <name type="scientific">Mugilogobius chulae</name>
    <name type="common">yellowstripe goby</name>
    <dbReference type="NCBI Taxonomy" id="88201"/>
    <lineage>
        <taxon>Eukaryota</taxon>
        <taxon>Metazoa</taxon>
        <taxon>Chordata</taxon>
        <taxon>Craniata</taxon>
        <taxon>Vertebrata</taxon>
        <taxon>Euteleostomi</taxon>
        <taxon>Actinopterygii</taxon>
        <taxon>Neopterygii</taxon>
        <taxon>Teleostei</taxon>
        <taxon>Neoteleostei</taxon>
        <taxon>Acanthomorphata</taxon>
        <taxon>Gobiaria</taxon>
        <taxon>Gobiiformes</taxon>
        <taxon>Gobioidei</taxon>
        <taxon>Gobiidae</taxon>
        <taxon>Gobionellinae</taxon>
        <taxon>Mugilogobius</taxon>
    </lineage>
</organism>
<evidence type="ECO:0008006" key="3">
    <source>
        <dbReference type="Google" id="ProtNLM"/>
    </source>
</evidence>
<protein>
    <recommendedName>
        <fullName evidence="3">Secreted protein</fullName>
    </recommendedName>
</protein>
<proteinExistence type="predicted"/>
<dbReference type="AlphaFoldDB" id="A0AAW0NGJ1"/>
<dbReference type="Proteomes" id="UP001460270">
    <property type="component" value="Unassembled WGS sequence"/>
</dbReference>
<accession>A0AAW0NGJ1</accession>
<dbReference type="EMBL" id="JBBPFD010000017">
    <property type="protein sequence ID" value="KAK7891429.1"/>
    <property type="molecule type" value="Genomic_DNA"/>
</dbReference>
<sequence>MLRRRGFYCPVPPTGRNAKPNLLQMTRNTGNNLVRLIAALLHVLVGLLVANRKACSNTCTAFVQFPYVRLRSKVTWRRSTQLIDELIVIGLTDETHLEPDWP</sequence>
<evidence type="ECO:0000313" key="2">
    <source>
        <dbReference type="Proteomes" id="UP001460270"/>
    </source>
</evidence>
<comment type="caution">
    <text evidence="1">The sequence shown here is derived from an EMBL/GenBank/DDBJ whole genome shotgun (WGS) entry which is preliminary data.</text>
</comment>
<gene>
    <name evidence="1" type="ORF">WMY93_023392</name>
</gene>
<name>A0AAW0NGJ1_9GOBI</name>
<keyword evidence="2" id="KW-1185">Reference proteome</keyword>
<reference evidence="2" key="1">
    <citation type="submission" date="2024-04" db="EMBL/GenBank/DDBJ databases">
        <title>Salinicola lusitanus LLJ914,a marine bacterium isolated from the Okinawa Trough.</title>
        <authorList>
            <person name="Li J."/>
        </authorList>
    </citation>
    <scope>NUCLEOTIDE SEQUENCE [LARGE SCALE GENOMIC DNA]</scope>
</reference>
<evidence type="ECO:0000313" key="1">
    <source>
        <dbReference type="EMBL" id="KAK7891429.1"/>
    </source>
</evidence>